<name>A0A4Y2GMF4_ARAVE</name>
<feature type="region of interest" description="Disordered" evidence="1">
    <location>
        <begin position="74"/>
        <end position="137"/>
    </location>
</feature>
<gene>
    <name evidence="2" type="ORF">AVEN_101663_1</name>
</gene>
<evidence type="ECO:0000313" key="2">
    <source>
        <dbReference type="EMBL" id="GBM53658.1"/>
    </source>
</evidence>
<accession>A0A4Y2GMF4</accession>
<keyword evidence="3" id="KW-1185">Reference proteome</keyword>
<dbReference type="EMBL" id="BGPR01001427">
    <property type="protein sequence ID" value="GBM53658.1"/>
    <property type="molecule type" value="Genomic_DNA"/>
</dbReference>
<reference evidence="2 3" key="1">
    <citation type="journal article" date="2019" name="Sci. Rep.">
        <title>Orb-weaving spider Araneus ventricosus genome elucidates the spidroin gene catalogue.</title>
        <authorList>
            <person name="Kono N."/>
            <person name="Nakamura H."/>
            <person name="Ohtoshi R."/>
            <person name="Moran D.A.P."/>
            <person name="Shinohara A."/>
            <person name="Yoshida Y."/>
            <person name="Fujiwara M."/>
            <person name="Mori M."/>
            <person name="Tomita M."/>
            <person name="Arakawa K."/>
        </authorList>
    </citation>
    <scope>NUCLEOTIDE SEQUENCE [LARGE SCALE GENOMIC DNA]</scope>
</reference>
<comment type="caution">
    <text evidence="2">The sequence shown here is derived from an EMBL/GenBank/DDBJ whole genome shotgun (WGS) entry which is preliminary data.</text>
</comment>
<organism evidence="2 3">
    <name type="scientific">Araneus ventricosus</name>
    <name type="common">Orbweaver spider</name>
    <name type="synonym">Epeira ventricosa</name>
    <dbReference type="NCBI Taxonomy" id="182803"/>
    <lineage>
        <taxon>Eukaryota</taxon>
        <taxon>Metazoa</taxon>
        <taxon>Ecdysozoa</taxon>
        <taxon>Arthropoda</taxon>
        <taxon>Chelicerata</taxon>
        <taxon>Arachnida</taxon>
        <taxon>Araneae</taxon>
        <taxon>Araneomorphae</taxon>
        <taxon>Entelegynae</taxon>
        <taxon>Araneoidea</taxon>
        <taxon>Araneidae</taxon>
        <taxon>Araneus</taxon>
    </lineage>
</organism>
<dbReference type="Proteomes" id="UP000499080">
    <property type="component" value="Unassembled WGS sequence"/>
</dbReference>
<evidence type="ECO:0000256" key="1">
    <source>
        <dbReference type="SAM" id="MobiDB-lite"/>
    </source>
</evidence>
<sequence length="137" mass="15675">MHRLVHVQNFRILPHKEVQLLPVAWHDKGLFSPPPILWLLRRPPRHARFLSQAAIQTAKRDREISKAGLPCRVNVHEKQEANSAPTASDGELPRLPSRDGREQQKAEGEGEGKLEGSKDPWVPRDWDTRTHLKKLSP</sequence>
<dbReference type="AlphaFoldDB" id="A0A4Y2GMF4"/>
<feature type="compositionally biased region" description="Basic and acidic residues" evidence="1">
    <location>
        <begin position="96"/>
        <end position="130"/>
    </location>
</feature>
<evidence type="ECO:0000313" key="3">
    <source>
        <dbReference type="Proteomes" id="UP000499080"/>
    </source>
</evidence>
<proteinExistence type="predicted"/>
<protein>
    <submittedName>
        <fullName evidence="2">Uncharacterized protein</fullName>
    </submittedName>
</protein>